<evidence type="ECO:0000313" key="5">
    <source>
        <dbReference type="EMBL" id="KAB2372271.1"/>
    </source>
</evidence>
<dbReference type="PANTHER" id="PTHR22946:SF9">
    <property type="entry name" value="POLYKETIDE TRANSFERASE AF380"/>
    <property type="match status" value="1"/>
</dbReference>
<comment type="caution">
    <text evidence="5">The sequence shown here is derived from an EMBL/GenBank/DDBJ whole genome shotgun (WGS) entry which is preliminary data.</text>
</comment>
<name>A0A6L3VU16_9ACTN</name>
<dbReference type="GO" id="GO:0052689">
    <property type="term" value="F:carboxylic ester hydrolase activity"/>
    <property type="evidence" value="ECO:0007669"/>
    <property type="project" value="UniProtKB-ARBA"/>
</dbReference>
<dbReference type="Gene3D" id="2.60.120.260">
    <property type="entry name" value="Galactose-binding domain-like"/>
    <property type="match status" value="1"/>
</dbReference>
<dbReference type="Proteomes" id="UP000483004">
    <property type="component" value="Unassembled WGS sequence"/>
</dbReference>
<feature type="signal peptide" evidence="3">
    <location>
        <begin position="1"/>
        <end position="28"/>
    </location>
</feature>
<evidence type="ECO:0000256" key="3">
    <source>
        <dbReference type="SAM" id="SignalP"/>
    </source>
</evidence>
<dbReference type="Pfam" id="PF02129">
    <property type="entry name" value="Peptidase_S15"/>
    <property type="match status" value="1"/>
</dbReference>
<dbReference type="SUPFAM" id="SSF53474">
    <property type="entry name" value="alpha/beta-Hydrolases"/>
    <property type="match status" value="1"/>
</dbReference>
<dbReference type="RefSeq" id="WP_151543630.1">
    <property type="nucleotide sequence ID" value="NZ_WBMR01000111.1"/>
</dbReference>
<dbReference type="InterPro" id="IPR000383">
    <property type="entry name" value="Xaa-Pro-like_dom"/>
</dbReference>
<sequence>MPRRRAVLSTAAAALVAAGGASALPAHAADAYTVRTLHFDVAVGPKHDQHCDVVGDLYLPSGASAAHRVPAILTTNGFGGSKDDQAGLGKTYAQRGYAVLSYSGLGFGGSGCRITLDHPDWDGAAASQLVDYLAGKKAAKDGTRLTAVTLDRAGDPRVGMVGGSYGGQIQFAAAGVDPRIDTIVPMITWRDLRYSLAPNNQLVDGRLSTDPGVTKLVWALGFFGEGVSAGLTNGQTDPGRLLGCPNFPTILCQAVGESLVFGVPQQASMAYMKAASVASYMPKIKAPTLIVQGETDSLFDLQEATATYRRLAAQRTPVKMIWQSPGHSGGQVPGDGDLADPSGSYVGQRVAAWFDHYLMGRSTGTGPAFAYFRPWVKYQGNAAPAYGTAPTRTRTLYLSGKDGLVADRKAVAAGAASYGNLPWIPTSFSEVSAVQGALGLDDVPPADAPGTAVAWTGAPLAADTDVVGSPTLKVRLDSPAAVQSQKSGVNGRLILFAKLYDVAPDGSVSLVHRLVSPVRVADVRKPLTVQLPSIVHRFAKGHRLRVAIASSDLSYLGNRSVLPVTVRTGPADPGVLTLPTLR</sequence>
<gene>
    <name evidence="5" type="ORF">F9B16_30290</name>
</gene>
<dbReference type="OrthoDB" id="9804819at2"/>
<evidence type="ECO:0000256" key="2">
    <source>
        <dbReference type="ARBA" id="ARBA00022801"/>
    </source>
</evidence>
<evidence type="ECO:0000256" key="1">
    <source>
        <dbReference type="ARBA" id="ARBA00008645"/>
    </source>
</evidence>
<dbReference type="InterPro" id="IPR013736">
    <property type="entry name" value="Xaa-Pro_dipept_C"/>
</dbReference>
<feature type="chain" id="PRO_5027020435" evidence="3">
    <location>
        <begin position="29"/>
        <end position="582"/>
    </location>
</feature>
<dbReference type="InterPro" id="IPR029058">
    <property type="entry name" value="AB_hydrolase_fold"/>
</dbReference>
<keyword evidence="6" id="KW-1185">Reference proteome</keyword>
<evidence type="ECO:0000259" key="4">
    <source>
        <dbReference type="SMART" id="SM00939"/>
    </source>
</evidence>
<dbReference type="InterPro" id="IPR050261">
    <property type="entry name" value="FrsA_esterase"/>
</dbReference>
<protein>
    <submittedName>
        <fullName evidence="5">CocE/NonD family hydrolase</fullName>
    </submittedName>
</protein>
<reference evidence="5 6" key="1">
    <citation type="submission" date="2019-09" db="EMBL/GenBank/DDBJ databases">
        <title>Actinomadura physcomitrii sp. nov., a novel actinomycete isolated from moss [Physcomitrium sphaericum (Ludw) Fuernr].</title>
        <authorList>
            <person name="Liu C."/>
            <person name="Zhuang X."/>
        </authorList>
    </citation>
    <scope>NUCLEOTIDE SEQUENCE [LARGE SCALE GENOMIC DNA]</scope>
    <source>
        <strain evidence="5 6">CYP1-1B</strain>
    </source>
</reference>
<dbReference type="EMBL" id="WBMR01000111">
    <property type="protein sequence ID" value="KAB2372271.1"/>
    <property type="molecule type" value="Genomic_DNA"/>
</dbReference>
<evidence type="ECO:0000313" key="6">
    <source>
        <dbReference type="Proteomes" id="UP000483004"/>
    </source>
</evidence>
<proteinExistence type="inferred from homology"/>
<dbReference type="InterPro" id="IPR006311">
    <property type="entry name" value="TAT_signal"/>
</dbReference>
<dbReference type="SMART" id="SM00939">
    <property type="entry name" value="PepX_C"/>
    <property type="match status" value="1"/>
</dbReference>
<dbReference type="Gene3D" id="3.40.50.1820">
    <property type="entry name" value="alpha/beta hydrolase"/>
    <property type="match status" value="2"/>
</dbReference>
<dbReference type="InterPro" id="IPR005674">
    <property type="entry name" value="CocE/Ser_esterase"/>
</dbReference>
<dbReference type="GO" id="GO:0008239">
    <property type="term" value="F:dipeptidyl-peptidase activity"/>
    <property type="evidence" value="ECO:0007669"/>
    <property type="project" value="InterPro"/>
</dbReference>
<accession>A0A6L3VU16</accession>
<dbReference type="PANTHER" id="PTHR22946">
    <property type="entry name" value="DIENELACTONE HYDROLASE DOMAIN-CONTAINING PROTEIN-RELATED"/>
    <property type="match status" value="1"/>
</dbReference>
<keyword evidence="3" id="KW-0732">Signal</keyword>
<dbReference type="NCBIfam" id="TIGR00976">
    <property type="entry name" value="CocE_NonD"/>
    <property type="match status" value="1"/>
</dbReference>
<feature type="domain" description="Xaa-Pro dipeptidyl-peptidase C-terminal" evidence="4">
    <location>
        <begin position="351"/>
        <end position="577"/>
    </location>
</feature>
<dbReference type="Pfam" id="PF08530">
    <property type="entry name" value="PepX_C"/>
    <property type="match status" value="1"/>
</dbReference>
<dbReference type="PROSITE" id="PS51318">
    <property type="entry name" value="TAT"/>
    <property type="match status" value="1"/>
</dbReference>
<comment type="similarity">
    <text evidence="1">Belongs to the AB hydrolase superfamily.</text>
</comment>
<dbReference type="SUPFAM" id="SSF49785">
    <property type="entry name" value="Galactose-binding domain-like"/>
    <property type="match status" value="1"/>
</dbReference>
<dbReference type="AlphaFoldDB" id="A0A6L3VU16"/>
<organism evidence="5 6">
    <name type="scientific">Actinomadura montaniterrae</name>
    <dbReference type="NCBI Taxonomy" id="1803903"/>
    <lineage>
        <taxon>Bacteria</taxon>
        <taxon>Bacillati</taxon>
        <taxon>Actinomycetota</taxon>
        <taxon>Actinomycetes</taxon>
        <taxon>Streptosporangiales</taxon>
        <taxon>Thermomonosporaceae</taxon>
        <taxon>Actinomadura</taxon>
    </lineage>
</organism>
<keyword evidence="2 5" id="KW-0378">Hydrolase</keyword>
<dbReference type="InterPro" id="IPR008979">
    <property type="entry name" value="Galactose-bd-like_sf"/>
</dbReference>